<dbReference type="EMBL" id="CP064788">
    <property type="protein sequence ID" value="QSG08737.1"/>
    <property type="molecule type" value="Genomic_DNA"/>
</dbReference>
<dbReference type="InterPro" id="IPR036390">
    <property type="entry name" value="WH_DNA-bd_sf"/>
</dbReference>
<dbReference type="InterPro" id="IPR050536">
    <property type="entry name" value="DtxR_MntR_Metal-Reg"/>
</dbReference>
<dbReference type="GO" id="GO:0046914">
    <property type="term" value="F:transition metal ion binding"/>
    <property type="evidence" value="ECO:0007669"/>
    <property type="project" value="InterPro"/>
</dbReference>
<evidence type="ECO:0000259" key="1">
    <source>
        <dbReference type="PROSITE" id="PS50944"/>
    </source>
</evidence>
<dbReference type="Gene3D" id="1.10.10.10">
    <property type="entry name" value="Winged helix-like DNA-binding domain superfamily/Winged helix DNA-binding domain"/>
    <property type="match status" value="1"/>
</dbReference>
<dbReference type="SUPFAM" id="SSF47979">
    <property type="entry name" value="Iron-dependent repressor protein, dimerization domain"/>
    <property type="match status" value="1"/>
</dbReference>
<dbReference type="PANTHER" id="PTHR33238:SF7">
    <property type="entry name" value="IRON-DEPENDENT TRANSCRIPTIONAL REGULATOR"/>
    <property type="match status" value="1"/>
</dbReference>
<keyword evidence="3" id="KW-1185">Reference proteome</keyword>
<proteinExistence type="predicted"/>
<dbReference type="GO" id="GO:0003700">
    <property type="term" value="F:DNA-binding transcription factor activity"/>
    <property type="evidence" value="ECO:0007669"/>
    <property type="project" value="InterPro"/>
</dbReference>
<gene>
    <name evidence="2" type="primary">troR2</name>
    <name evidence="2" type="ORF">HSR122_1340</name>
</gene>
<protein>
    <submittedName>
        <fullName evidence="2">Mn-dependent transcriptional regulator (DtxR family)</fullName>
    </submittedName>
</protein>
<dbReference type="Pfam" id="PF01325">
    <property type="entry name" value="Fe_dep_repress"/>
    <property type="match status" value="1"/>
</dbReference>
<dbReference type="GeneID" id="68851980"/>
<evidence type="ECO:0000313" key="2">
    <source>
        <dbReference type="EMBL" id="QSG08737.1"/>
    </source>
</evidence>
<dbReference type="SMART" id="SM00529">
    <property type="entry name" value="HTH_DTXR"/>
    <property type="match status" value="1"/>
</dbReference>
<evidence type="ECO:0000313" key="3">
    <source>
        <dbReference type="Proteomes" id="UP000662973"/>
    </source>
</evidence>
<sequence>MSEYPPAIDTELPVSPGEGRYLCGLLYRTLLDEPPIGNGELAEHLGVSGASVSEMIDAFDEAGLVEYEPYRGATLTDDGERLAREILWRRCVVTRFFDRISGVDLADEQAYQIGCLLEEKDVEALARQVDQPCRTRCQADSAEDCAELAV</sequence>
<dbReference type="AlphaFoldDB" id="A0A897N7P9"/>
<reference evidence="2 3" key="1">
    <citation type="submission" date="2020-11" db="EMBL/GenBank/DDBJ databases">
        <title>Carbohydrate-dependent, anaerobic sulfur respiration: A novel catabolism in halophilic archaea.</title>
        <authorList>
            <person name="Sorokin D.Y."/>
            <person name="Messina E."/>
            <person name="Smedile F."/>
            <person name="La Cono V."/>
            <person name="Hallsworth J.E."/>
            <person name="Yakimov M.M."/>
        </authorList>
    </citation>
    <scope>NUCLEOTIDE SEQUENCE [LARGE SCALE GENOMIC DNA]</scope>
    <source>
        <strain evidence="2 3">HSR12-2</strain>
    </source>
</reference>
<dbReference type="PANTHER" id="PTHR33238">
    <property type="entry name" value="IRON (METAL) DEPENDENT REPRESSOR, DTXR FAMILY"/>
    <property type="match status" value="1"/>
</dbReference>
<dbReference type="GO" id="GO:0046983">
    <property type="term" value="F:protein dimerization activity"/>
    <property type="evidence" value="ECO:0007669"/>
    <property type="project" value="InterPro"/>
</dbReference>
<feature type="domain" description="HTH dtxR-type" evidence="1">
    <location>
        <begin position="35"/>
        <end position="76"/>
    </location>
</feature>
<dbReference type="GO" id="GO:0003677">
    <property type="term" value="F:DNA binding"/>
    <property type="evidence" value="ECO:0007669"/>
    <property type="project" value="InterPro"/>
</dbReference>
<dbReference type="InterPro" id="IPR036421">
    <property type="entry name" value="Fe_dep_repressor_sf"/>
</dbReference>
<dbReference type="KEGG" id="hds:HSR122_1340"/>
<dbReference type="SUPFAM" id="SSF46785">
    <property type="entry name" value="Winged helix' DNA-binding domain"/>
    <property type="match status" value="1"/>
</dbReference>
<dbReference type="PROSITE" id="PS50944">
    <property type="entry name" value="HTH_DTXR"/>
    <property type="match status" value="1"/>
</dbReference>
<name>A0A897N7P9_9EURY</name>
<organism evidence="2 3">
    <name type="scientific">Halapricum desulfuricans</name>
    <dbReference type="NCBI Taxonomy" id="2841257"/>
    <lineage>
        <taxon>Archaea</taxon>
        <taxon>Methanobacteriati</taxon>
        <taxon>Methanobacteriota</taxon>
        <taxon>Stenosarchaea group</taxon>
        <taxon>Halobacteria</taxon>
        <taxon>Halobacteriales</taxon>
        <taxon>Haloarculaceae</taxon>
        <taxon>Halapricum</taxon>
    </lineage>
</organism>
<dbReference type="Proteomes" id="UP000662973">
    <property type="component" value="Chromosome"/>
</dbReference>
<dbReference type="InterPro" id="IPR036388">
    <property type="entry name" value="WH-like_DNA-bd_sf"/>
</dbReference>
<dbReference type="InterPro" id="IPR022687">
    <property type="entry name" value="HTH_DTXR"/>
</dbReference>
<accession>A0A897N7P9</accession>
<dbReference type="InterPro" id="IPR022689">
    <property type="entry name" value="Iron_dep_repressor"/>
</dbReference>
<dbReference type="RefSeq" id="WP_229111964.1">
    <property type="nucleotide sequence ID" value="NZ_CP064788.1"/>
</dbReference>